<keyword evidence="8" id="KW-0472">Membrane</keyword>
<keyword evidence="8" id="KW-0812">Transmembrane</keyword>
<dbReference type="SUPFAM" id="SSF52172">
    <property type="entry name" value="CheY-like"/>
    <property type="match status" value="1"/>
</dbReference>
<keyword evidence="13" id="KW-1185">Reference proteome</keyword>
<evidence type="ECO:0000256" key="3">
    <source>
        <dbReference type="ARBA" id="ARBA00022553"/>
    </source>
</evidence>
<dbReference type="SMART" id="SM00342">
    <property type="entry name" value="HTH_ARAC"/>
    <property type="match status" value="1"/>
</dbReference>
<proteinExistence type="predicted"/>
<evidence type="ECO:0000256" key="2">
    <source>
        <dbReference type="ARBA" id="ARBA00012438"/>
    </source>
</evidence>
<evidence type="ECO:0000313" key="13">
    <source>
        <dbReference type="Proteomes" id="UP000295620"/>
    </source>
</evidence>
<dbReference type="FunFam" id="1.10.287.130:FF:000045">
    <property type="entry name" value="Two-component system sensor histidine kinase/response regulator"/>
    <property type="match status" value="1"/>
</dbReference>
<dbReference type="InterPro" id="IPR011110">
    <property type="entry name" value="Reg_prop"/>
</dbReference>
<dbReference type="Gene3D" id="1.10.287.130">
    <property type="match status" value="1"/>
</dbReference>
<evidence type="ECO:0000259" key="10">
    <source>
        <dbReference type="PROSITE" id="PS50109"/>
    </source>
</evidence>
<evidence type="ECO:0000256" key="5">
    <source>
        <dbReference type="ARBA" id="ARBA00023125"/>
    </source>
</evidence>
<dbReference type="Gene3D" id="1.10.10.60">
    <property type="entry name" value="Homeodomain-like"/>
    <property type="match status" value="1"/>
</dbReference>
<feature type="domain" description="HTH araC/xylS-type" evidence="9">
    <location>
        <begin position="1260"/>
        <end position="1359"/>
    </location>
</feature>
<comment type="catalytic activity">
    <reaction evidence="1">
        <text>ATP + protein L-histidine = ADP + protein N-phospho-L-histidine.</text>
        <dbReference type="EC" id="2.7.13.3"/>
    </reaction>
</comment>
<dbReference type="SUPFAM" id="SSF47384">
    <property type="entry name" value="Homodimeric domain of signal transducing histidine kinase"/>
    <property type="match status" value="1"/>
</dbReference>
<dbReference type="InterPro" id="IPR011006">
    <property type="entry name" value="CheY-like_superfamily"/>
</dbReference>
<dbReference type="FunFam" id="2.60.40.10:FF:000791">
    <property type="entry name" value="Two-component system sensor histidine kinase/response regulator"/>
    <property type="match status" value="1"/>
</dbReference>
<dbReference type="Pfam" id="PF00512">
    <property type="entry name" value="HisKA"/>
    <property type="match status" value="1"/>
</dbReference>
<dbReference type="InterPro" id="IPR003594">
    <property type="entry name" value="HATPase_dom"/>
</dbReference>
<reference evidence="12 13" key="1">
    <citation type="submission" date="2019-03" db="EMBL/GenBank/DDBJ databases">
        <title>Genomic Encyclopedia of Archaeal and Bacterial Type Strains, Phase II (KMG-II): from individual species to whole genera.</title>
        <authorList>
            <person name="Goeker M."/>
        </authorList>
    </citation>
    <scope>NUCLEOTIDE SEQUENCE [LARGE SCALE GENOMIC DNA]</scope>
    <source>
        <strain evidence="12 13">DSM 19035</strain>
    </source>
</reference>
<keyword evidence="5" id="KW-0238">DNA-binding</keyword>
<keyword evidence="8" id="KW-1133">Transmembrane helix</keyword>
<dbReference type="InterPro" id="IPR011123">
    <property type="entry name" value="Y_Y_Y"/>
</dbReference>
<dbReference type="SUPFAM" id="SSF46689">
    <property type="entry name" value="Homeodomain-like"/>
    <property type="match status" value="1"/>
</dbReference>
<dbReference type="PROSITE" id="PS01124">
    <property type="entry name" value="HTH_ARAC_FAMILY_2"/>
    <property type="match status" value="1"/>
</dbReference>
<dbReference type="Pfam" id="PF07494">
    <property type="entry name" value="Reg_prop"/>
    <property type="match status" value="4"/>
</dbReference>
<keyword evidence="12" id="KW-0808">Transferase</keyword>
<dbReference type="GO" id="GO:0000155">
    <property type="term" value="F:phosphorelay sensor kinase activity"/>
    <property type="evidence" value="ECO:0007669"/>
    <property type="project" value="InterPro"/>
</dbReference>
<dbReference type="PRINTS" id="PR00344">
    <property type="entry name" value="BCTRLSENSOR"/>
</dbReference>
<keyword evidence="12" id="KW-0418">Kinase</keyword>
<keyword evidence="4" id="KW-0805">Transcription regulation</keyword>
<dbReference type="Gene3D" id="2.60.40.10">
    <property type="entry name" value="Immunoglobulins"/>
    <property type="match status" value="1"/>
</dbReference>
<gene>
    <name evidence="12" type="ORF">ATK78_0945</name>
</gene>
<dbReference type="Gene3D" id="2.130.10.10">
    <property type="entry name" value="YVTN repeat-like/Quinoprotein amine dehydrogenase"/>
    <property type="match status" value="2"/>
</dbReference>
<dbReference type="Pfam" id="PF07495">
    <property type="entry name" value="Y_Y_Y"/>
    <property type="match status" value="1"/>
</dbReference>
<dbReference type="CDD" id="cd00082">
    <property type="entry name" value="HisKA"/>
    <property type="match status" value="1"/>
</dbReference>
<dbReference type="SMART" id="SM00388">
    <property type="entry name" value="HisKA"/>
    <property type="match status" value="1"/>
</dbReference>
<dbReference type="Pfam" id="PF02518">
    <property type="entry name" value="HATPase_c"/>
    <property type="match status" value="1"/>
</dbReference>
<evidence type="ECO:0000259" key="11">
    <source>
        <dbReference type="PROSITE" id="PS50110"/>
    </source>
</evidence>
<dbReference type="Gene3D" id="3.40.50.2300">
    <property type="match status" value="1"/>
</dbReference>
<evidence type="ECO:0000313" key="12">
    <source>
        <dbReference type="EMBL" id="TDQ11816.1"/>
    </source>
</evidence>
<dbReference type="SUPFAM" id="SSF55874">
    <property type="entry name" value="ATPase domain of HSP90 chaperone/DNA topoisomerase II/histidine kinase"/>
    <property type="match status" value="1"/>
</dbReference>
<dbReference type="Pfam" id="PF00072">
    <property type="entry name" value="Response_reg"/>
    <property type="match status" value="1"/>
</dbReference>
<dbReference type="InterPro" id="IPR009057">
    <property type="entry name" value="Homeodomain-like_sf"/>
</dbReference>
<keyword evidence="6" id="KW-0804">Transcription</keyword>
<feature type="modified residue" description="4-aspartylphosphate" evidence="7">
    <location>
        <position position="1161"/>
    </location>
</feature>
<dbReference type="Proteomes" id="UP000295620">
    <property type="component" value="Unassembled WGS sequence"/>
</dbReference>
<comment type="caution">
    <text evidence="12">The sequence shown here is derived from an EMBL/GenBank/DDBJ whole genome shotgun (WGS) entry which is preliminary data.</text>
</comment>
<accession>A0A4R6SZD1</accession>
<organism evidence="12 13">
    <name type="scientific">Pedobacter metabolipauper</name>
    <dbReference type="NCBI Taxonomy" id="425513"/>
    <lineage>
        <taxon>Bacteria</taxon>
        <taxon>Pseudomonadati</taxon>
        <taxon>Bacteroidota</taxon>
        <taxon>Sphingobacteriia</taxon>
        <taxon>Sphingobacteriales</taxon>
        <taxon>Sphingobacteriaceae</taxon>
        <taxon>Pedobacter</taxon>
    </lineage>
</organism>
<dbReference type="InterPro" id="IPR036890">
    <property type="entry name" value="HATPase_C_sf"/>
</dbReference>
<dbReference type="InterPro" id="IPR004358">
    <property type="entry name" value="Sig_transdc_His_kin-like_C"/>
</dbReference>
<dbReference type="SMART" id="SM00387">
    <property type="entry name" value="HATPase_c"/>
    <property type="match status" value="1"/>
</dbReference>
<feature type="transmembrane region" description="Helical" evidence="8">
    <location>
        <begin position="794"/>
        <end position="816"/>
    </location>
</feature>
<dbReference type="PANTHER" id="PTHR43547:SF2">
    <property type="entry name" value="HYBRID SIGNAL TRANSDUCTION HISTIDINE KINASE C"/>
    <property type="match status" value="1"/>
</dbReference>
<dbReference type="PROSITE" id="PS50110">
    <property type="entry name" value="RESPONSE_REGULATORY"/>
    <property type="match status" value="1"/>
</dbReference>
<dbReference type="PROSITE" id="PS50109">
    <property type="entry name" value="HIS_KIN"/>
    <property type="match status" value="1"/>
</dbReference>
<dbReference type="Pfam" id="PF12833">
    <property type="entry name" value="HTH_18"/>
    <property type="match status" value="1"/>
</dbReference>
<dbReference type="InterPro" id="IPR001789">
    <property type="entry name" value="Sig_transdc_resp-reg_receiver"/>
</dbReference>
<feature type="domain" description="Response regulatory" evidence="11">
    <location>
        <begin position="1113"/>
        <end position="1228"/>
    </location>
</feature>
<dbReference type="SMART" id="SM00448">
    <property type="entry name" value="REC"/>
    <property type="match status" value="1"/>
</dbReference>
<evidence type="ECO:0000259" key="9">
    <source>
        <dbReference type="PROSITE" id="PS01124"/>
    </source>
</evidence>
<dbReference type="InterPro" id="IPR036097">
    <property type="entry name" value="HisK_dim/P_sf"/>
</dbReference>
<evidence type="ECO:0000256" key="7">
    <source>
        <dbReference type="PROSITE-ProRule" id="PRU00169"/>
    </source>
</evidence>
<dbReference type="GO" id="GO:0043565">
    <property type="term" value="F:sequence-specific DNA binding"/>
    <property type="evidence" value="ECO:0007669"/>
    <property type="project" value="InterPro"/>
</dbReference>
<dbReference type="SUPFAM" id="SSF63829">
    <property type="entry name" value="Calcium-dependent phosphotriesterase"/>
    <property type="match status" value="2"/>
</dbReference>
<dbReference type="InterPro" id="IPR015943">
    <property type="entry name" value="WD40/YVTN_repeat-like_dom_sf"/>
</dbReference>
<name>A0A4R6SZD1_9SPHI</name>
<dbReference type="InterPro" id="IPR013783">
    <property type="entry name" value="Ig-like_fold"/>
</dbReference>
<dbReference type="InterPro" id="IPR018062">
    <property type="entry name" value="HTH_AraC-typ_CS"/>
</dbReference>
<feature type="domain" description="Histidine kinase" evidence="10">
    <location>
        <begin position="848"/>
        <end position="1063"/>
    </location>
</feature>
<keyword evidence="3 7" id="KW-0597">Phosphoprotein</keyword>
<dbReference type="InterPro" id="IPR005467">
    <property type="entry name" value="His_kinase_dom"/>
</dbReference>
<evidence type="ECO:0000256" key="1">
    <source>
        <dbReference type="ARBA" id="ARBA00000085"/>
    </source>
</evidence>
<dbReference type="PROSITE" id="PS00041">
    <property type="entry name" value="HTH_ARAC_FAMILY_1"/>
    <property type="match status" value="1"/>
</dbReference>
<dbReference type="PANTHER" id="PTHR43547">
    <property type="entry name" value="TWO-COMPONENT HISTIDINE KINASE"/>
    <property type="match status" value="1"/>
</dbReference>
<dbReference type="EC" id="2.7.13.3" evidence="2"/>
<evidence type="ECO:0000256" key="8">
    <source>
        <dbReference type="SAM" id="Phobius"/>
    </source>
</evidence>
<protein>
    <recommendedName>
        <fullName evidence="2">histidine kinase</fullName>
        <ecNumber evidence="2">2.7.13.3</ecNumber>
    </recommendedName>
</protein>
<dbReference type="GO" id="GO:0003700">
    <property type="term" value="F:DNA-binding transcription factor activity"/>
    <property type="evidence" value="ECO:0007669"/>
    <property type="project" value="InterPro"/>
</dbReference>
<sequence>MATHPFSIGNYLNQPKINLRKFSVFVFLLIVISSQLKAQSYNFRHYQVEQGLSYNSVFNILQDSKGFMWFATKDGLNRFDGYSFKIFRSNPSDPKALGSNVTTAVFEDTDGVLWVGTSKGLYRYNDTTEIFSPVTATLGTYVSKLKEDPDKNICFISDAKLFSYNKAKNTVRPYAKIQDFDVSAFIFTDDGTLWVSSRAGVLKRYHAVKDNFDSFDVFKNSAPVNAHYIDALYYTRSNSILIGTSHQGVKLFDLKTLSYKDILTFNPDNTSIYAKDFIHYGGDQYWIATESGIFVYHLKSGEYVNLKKNPNDPYAISDNAVYTFAKDREGGVWAGTYFGGVNYYPKPFTSFDKYFPNKGAGSLSGNAVREIKKDRYGNLWVATEDAGLNKLNLSTGKVTRFLPDGSAGSISHTNIHGLLAVNNELWIGTYEQGLDVMEISTGKVIRHYDKGKGVHQLKSNFIDCIYQTRNGEILLGSSYGLYRYNTQSDDFSQVPEFPLNFHYMSILEADDGTIWAGTINSGLVYYNPKTKEKGTYKSIQGKDNSISDDFINSLFIDDDKTLWVTTENGLNRFNTQEHTFKRYSTEDGFPSNVMYRVEQDLARNLWVSTTKGLVRFNPKNKHIKLYTTANGLLSDQFNYNSSFRDTSGKIFFGSVNGMIGFNPDSFIKNNIVPPVYITGFQVFNQELVIGAEDSPLKKSITFTDRIVLDHDQSTFSIDFAALGYTDYEMAEYAYKLEGVDQEYTHLKKNRKVFYTRLSPGTYTFLVKGANSSGTWNEDARKLVIEIRPPFWLSYWAYMVYVLFLSAAIYYVVAYLNRRTRIRHKRRMDELRNQAAHEIYEAKIEFFTQITHEIRTPLTLIKGPLETVINKYDPEPEVMGYLLTMEKNADRLLNLTNQLLDFRKIESKDYQLSLTQTNVSELIRDNFLRFRSAAKEKGIEFRIDLPDHPFYALADSEALNKIVSNLFSNAVKYAHRSVSVLLGMSKEEGVVVIAVKNDGYLIPEEMREQIFNSFFRLQETANEVGTGIGLALARSLTHLMGGSLALKPDTANLNVFELRLPAYHSNPTAEATEYTAEPLEHIAAGINKDLQAFKVEEPEDLPSSIVTTLDEKPLILLVDDNSEILRFLIKELSGRYTCITAANGAEALELIRQHAVHLIVSDVMMPVMDGFELCRTIKTDLNYSHVPIILLTAKSNHQSKIEGLETGADAYIEKPFSPAHLQAQINSLLSNRNHLKDYFARSPLVHLKSMAHSKPDELLLEKLNEFIQKNLSNTSMDVDQLAETLNMSRATFYRKIKSVSNLSPNELINISRLKKAAALLLESEYSIRQIAAMTGFTSQAQFSRSFSKQFGTTPSAYSNPKYGIE</sequence>
<dbReference type="InterPro" id="IPR018060">
    <property type="entry name" value="HTH_AraC"/>
</dbReference>
<dbReference type="CDD" id="cd17574">
    <property type="entry name" value="REC_OmpR"/>
    <property type="match status" value="1"/>
</dbReference>
<dbReference type="InterPro" id="IPR003661">
    <property type="entry name" value="HisK_dim/P_dom"/>
</dbReference>
<evidence type="ECO:0000256" key="4">
    <source>
        <dbReference type="ARBA" id="ARBA00023015"/>
    </source>
</evidence>
<evidence type="ECO:0000256" key="6">
    <source>
        <dbReference type="ARBA" id="ARBA00023163"/>
    </source>
</evidence>
<dbReference type="Gene3D" id="3.30.565.10">
    <property type="entry name" value="Histidine kinase-like ATPase, C-terminal domain"/>
    <property type="match status" value="1"/>
</dbReference>
<dbReference type="EMBL" id="SNYC01000003">
    <property type="protein sequence ID" value="TDQ11816.1"/>
    <property type="molecule type" value="Genomic_DNA"/>
</dbReference>